<gene>
    <name evidence="2" type="ORF">N8I77_009563</name>
</gene>
<feature type="region of interest" description="Disordered" evidence="1">
    <location>
        <begin position="36"/>
        <end position="63"/>
    </location>
</feature>
<organism evidence="2 3">
    <name type="scientific">Phomopsis amygdali</name>
    <name type="common">Fusicoccum amygdali</name>
    <dbReference type="NCBI Taxonomy" id="1214568"/>
    <lineage>
        <taxon>Eukaryota</taxon>
        <taxon>Fungi</taxon>
        <taxon>Dikarya</taxon>
        <taxon>Ascomycota</taxon>
        <taxon>Pezizomycotina</taxon>
        <taxon>Sordariomycetes</taxon>
        <taxon>Sordariomycetidae</taxon>
        <taxon>Diaporthales</taxon>
        <taxon>Diaporthaceae</taxon>
        <taxon>Diaporthe</taxon>
    </lineage>
</organism>
<proteinExistence type="predicted"/>
<reference evidence="2" key="1">
    <citation type="submission" date="2023-06" db="EMBL/GenBank/DDBJ databases">
        <authorList>
            <person name="Noh H."/>
        </authorList>
    </citation>
    <scope>NUCLEOTIDE SEQUENCE</scope>
    <source>
        <strain evidence="2">DUCC20226</strain>
    </source>
</reference>
<evidence type="ECO:0000313" key="3">
    <source>
        <dbReference type="Proteomes" id="UP001265746"/>
    </source>
</evidence>
<dbReference type="AlphaFoldDB" id="A0AAD9W0L6"/>
<feature type="region of interest" description="Disordered" evidence="1">
    <location>
        <begin position="181"/>
        <end position="216"/>
    </location>
</feature>
<sequence>MRSCVRLQSSLSLAGFKLCRSAALFYSTNGADIDAVPKSQKHKTRRETRRTTSKEPRGKRLEQEQDDLGFDQWSWSEVNVIDKTIETAAGKLPISPLVDSTWREARQRRKTKARPDKATHNRFQRQLRQNPYAQLLATPVRFCAVTRTQLPKGMLQSFGLVRHPETNHVWWIPEGVDAGRRRAKEEPNDAEEADVPSSTATKDDLEDGATLATDGVSAGVDKKQSKYHYPTHALARQDLLQNFIKMGNKYYGAHHRLAGAPHAPVLARSASWRADMDVVILDQRRRSIMEDLLYLSTLCEEHGRKYIIKVTGAKYAATYVHRAAFLWLGEDKALNSEDGTSEPGAEAEKAEVDPEQYATLDINGDPTTTRPVYNLPRLLGPANVARLRSESSILQEGSLFLLRSQRSGDLNKKLWSLQGYMADHTKL</sequence>
<keyword evidence="3" id="KW-1185">Reference proteome</keyword>
<name>A0AAD9W0L6_PHOAM</name>
<accession>A0AAD9W0L6</accession>
<evidence type="ECO:0000313" key="2">
    <source>
        <dbReference type="EMBL" id="KAK2603080.1"/>
    </source>
</evidence>
<dbReference type="EMBL" id="JAUJFL010000005">
    <property type="protein sequence ID" value="KAK2603080.1"/>
    <property type="molecule type" value="Genomic_DNA"/>
</dbReference>
<evidence type="ECO:0000256" key="1">
    <source>
        <dbReference type="SAM" id="MobiDB-lite"/>
    </source>
</evidence>
<comment type="caution">
    <text evidence="2">The sequence shown here is derived from an EMBL/GenBank/DDBJ whole genome shotgun (WGS) entry which is preliminary data.</text>
</comment>
<dbReference type="Proteomes" id="UP001265746">
    <property type="component" value="Unassembled WGS sequence"/>
</dbReference>
<protein>
    <submittedName>
        <fullName evidence="2">Uncharacterized protein</fullName>
    </submittedName>
</protein>
<feature type="compositionally biased region" description="Basic and acidic residues" evidence="1">
    <location>
        <begin position="49"/>
        <end position="63"/>
    </location>
</feature>
<feature type="compositionally biased region" description="Basic residues" evidence="1">
    <location>
        <begin position="39"/>
        <end position="48"/>
    </location>
</feature>